<dbReference type="EMBL" id="DSMG01000037">
    <property type="protein sequence ID" value="HDX30362.1"/>
    <property type="molecule type" value="Genomic_DNA"/>
</dbReference>
<dbReference type="InterPro" id="IPR036237">
    <property type="entry name" value="Xyl_isomerase-like_sf"/>
</dbReference>
<dbReference type="GO" id="GO:0016853">
    <property type="term" value="F:isomerase activity"/>
    <property type="evidence" value="ECO:0007669"/>
    <property type="project" value="UniProtKB-KW"/>
</dbReference>
<dbReference type="InterPro" id="IPR013022">
    <property type="entry name" value="Xyl_isomerase-like_TIM-brl"/>
</dbReference>
<feature type="domain" description="Xylose isomerase-like TIM barrel" evidence="1">
    <location>
        <begin position="26"/>
        <end position="254"/>
    </location>
</feature>
<dbReference type="PANTHER" id="PTHR12110:SF53">
    <property type="entry name" value="BLR5974 PROTEIN"/>
    <property type="match status" value="1"/>
</dbReference>
<dbReference type="PANTHER" id="PTHR12110">
    <property type="entry name" value="HYDROXYPYRUVATE ISOMERASE"/>
    <property type="match status" value="1"/>
</dbReference>
<reference evidence="2" key="1">
    <citation type="journal article" date="2020" name="mSystems">
        <title>Genome- and Community-Level Interaction Insights into Carbon Utilization and Element Cycling Functions of Hydrothermarchaeota in Hydrothermal Sediment.</title>
        <authorList>
            <person name="Zhou Z."/>
            <person name="Liu Y."/>
            <person name="Xu W."/>
            <person name="Pan J."/>
            <person name="Luo Z.H."/>
            <person name="Li M."/>
        </authorList>
    </citation>
    <scope>NUCLEOTIDE SEQUENCE [LARGE SCALE GENOMIC DNA]</scope>
    <source>
        <strain evidence="2">SpSt-289</strain>
    </source>
</reference>
<keyword evidence="2" id="KW-0413">Isomerase</keyword>
<evidence type="ECO:0000313" key="2">
    <source>
        <dbReference type="EMBL" id="HDX30362.1"/>
    </source>
</evidence>
<dbReference type="InterPro" id="IPR050312">
    <property type="entry name" value="IolE/XylAMocC-like"/>
</dbReference>
<name>A0A7C1JIX6_9CHLR</name>
<organism evidence="2">
    <name type="scientific">Caldilinea aerophila</name>
    <dbReference type="NCBI Taxonomy" id="133453"/>
    <lineage>
        <taxon>Bacteria</taxon>
        <taxon>Bacillati</taxon>
        <taxon>Chloroflexota</taxon>
        <taxon>Caldilineae</taxon>
        <taxon>Caldilineales</taxon>
        <taxon>Caldilineaceae</taxon>
        <taxon>Caldilinea</taxon>
    </lineage>
</organism>
<protein>
    <submittedName>
        <fullName evidence="2">Sugar phosphate isomerase/epimerase</fullName>
    </submittedName>
</protein>
<gene>
    <name evidence="2" type="ORF">ENQ20_02585</name>
</gene>
<evidence type="ECO:0000259" key="1">
    <source>
        <dbReference type="Pfam" id="PF01261"/>
    </source>
</evidence>
<accession>A0A7C1JIX6</accession>
<dbReference type="SUPFAM" id="SSF51658">
    <property type="entry name" value="Xylose isomerase-like"/>
    <property type="match status" value="1"/>
</dbReference>
<dbReference type="Gene3D" id="3.20.20.150">
    <property type="entry name" value="Divalent-metal-dependent TIM barrel enzymes"/>
    <property type="match status" value="1"/>
</dbReference>
<sequence length="259" mass="29369">MRYSLCSYSLHRTVEAGRMDLFGYFNFCKEAGYTQLDPWNVHLQRAYDDNGFLAEVKAAAAETGLPMGCIAVDGAHIFEPSVEAREENRSRRYRWLEIAHELGAEQLRIDAGGREQTLEEIFDIVVEGYKDIIARAQPLNVEILIENHWGPTNHPDAMHRLFASVPGLGLLFDSYNWPQGTHERAWQECGRYARLTHFKTFSFDADGNESEWDLARLVGLLQEAGYRGAWGIESTPYDGDEIGAARKSIALLKRILGEQ</sequence>
<dbReference type="Pfam" id="PF01261">
    <property type="entry name" value="AP_endonuc_2"/>
    <property type="match status" value="1"/>
</dbReference>
<proteinExistence type="predicted"/>
<dbReference type="AlphaFoldDB" id="A0A7C1JIX6"/>
<comment type="caution">
    <text evidence="2">The sequence shown here is derived from an EMBL/GenBank/DDBJ whole genome shotgun (WGS) entry which is preliminary data.</text>
</comment>